<comment type="caution">
    <text evidence="1">The sequence shown here is derived from an EMBL/GenBank/DDBJ whole genome shotgun (WGS) entry which is preliminary data.</text>
</comment>
<keyword evidence="2" id="KW-1185">Reference proteome</keyword>
<sequence length="357" mass="40050">MSYMFLKTLIVKGLVSGSANMFFVARCSMRVNAIASKKNVIDIQYKNDKIAPTNLQVNALIYNIFLKAKRVLLSISVDLVESNMGNLEAIKLTGIVIIYKLEHCTSTWYFGRRAGANFYVLDMKDELSSKGPTLILGRSFLKTAMTKIDVHAKTLSMEFGDNKVEYTIFEAMKHPTKNHLDLYLDVINLLGDGYMNLPSEFPNFDDFKDCDCTCTELIEFPICVEISNAINVGVGTRVIDISKSSRGCSSANSISIHGAAIAALMFGQFMEVKVVQVFGLVWTIRLKKDCLVKHLLKNPYIVIELGHDTRAFNVRPQKHIIYAFSKNIFLHHVDNVSFMKALGSNCYGSIVHHSFNT</sequence>
<feature type="non-terminal residue" evidence="1">
    <location>
        <position position="1"/>
    </location>
</feature>
<reference evidence="1" key="1">
    <citation type="submission" date="2018-05" db="EMBL/GenBank/DDBJ databases">
        <title>Draft genome of Mucuna pruriens seed.</title>
        <authorList>
            <person name="Nnadi N.E."/>
            <person name="Vos R."/>
            <person name="Hasami M.H."/>
            <person name="Devisetty U.K."/>
            <person name="Aguiy J.C."/>
        </authorList>
    </citation>
    <scope>NUCLEOTIDE SEQUENCE [LARGE SCALE GENOMIC DNA]</scope>
    <source>
        <strain evidence="1">JCA_2017</strain>
    </source>
</reference>
<dbReference type="OrthoDB" id="1744168at2759"/>
<evidence type="ECO:0000313" key="1">
    <source>
        <dbReference type="EMBL" id="RDX60788.1"/>
    </source>
</evidence>
<dbReference type="EMBL" id="QJKJ01016578">
    <property type="protein sequence ID" value="RDX60788.1"/>
    <property type="molecule type" value="Genomic_DNA"/>
</dbReference>
<protein>
    <submittedName>
        <fullName evidence="1">Uncharacterized protein</fullName>
    </submittedName>
</protein>
<gene>
    <name evidence="1" type="ORF">CR513_61042</name>
</gene>
<name>A0A371E428_MUCPR</name>
<organism evidence="1 2">
    <name type="scientific">Mucuna pruriens</name>
    <name type="common">Velvet bean</name>
    <name type="synonym">Dolichos pruriens</name>
    <dbReference type="NCBI Taxonomy" id="157652"/>
    <lineage>
        <taxon>Eukaryota</taxon>
        <taxon>Viridiplantae</taxon>
        <taxon>Streptophyta</taxon>
        <taxon>Embryophyta</taxon>
        <taxon>Tracheophyta</taxon>
        <taxon>Spermatophyta</taxon>
        <taxon>Magnoliopsida</taxon>
        <taxon>eudicotyledons</taxon>
        <taxon>Gunneridae</taxon>
        <taxon>Pentapetalae</taxon>
        <taxon>rosids</taxon>
        <taxon>fabids</taxon>
        <taxon>Fabales</taxon>
        <taxon>Fabaceae</taxon>
        <taxon>Papilionoideae</taxon>
        <taxon>50 kb inversion clade</taxon>
        <taxon>NPAAA clade</taxon>
        <taxon>indigoferoid/millettioid clade</taxon>
        <taxon>Phaseoleae</taxon>
        <taxon>Mucuna</taxon>
    </lineage>
</organism>
<proteinExistence type="predicted"/>
<dbReference type="AlphaFoldDB" id="A0A371E428"/>
<evidence type="ECO:0000313" key="2">
    <source>
        <dbReference type="Proteomes" id="UP000257109"/>
    </source>
</evidence>
<accession>A0A371E428</accession>
<dbReference type="Proteomes" id="UP000257109">
    <property type="component" value="Unassembled WGS sequence"/>
</dbReference>